<feature type="domain" description="PPM-type phosphatase" evidence="1">
    <location>
        <begin position="91"/>
        <end position="483"/>
    </location>
</feature>
<dbReference type="Proteomes" id="UP000515788">
    <property type="component" value="Chromosome 1"/>
</dbReference>
<dbReference type="InterPro" id="IPR036457">
    <property type="entry name" value="PPM-type-like_dom_sf"/>
</dbReference>
<dbReference type="GeneID" id="59324207"/>
<evidence type="ECO:0000313" key="3">
    <source>
        <dbReference type="Proteomes" id="UP000515788"/>
    </source>
</evidence>
<protein>
    <recommendedName>
        <fullName evidence="1">PPM-type phosphatase domain-containing protein</fullName>
    </recommendedName>
</protein>
<organism evidence="2 3">
    <name type="scientific">Torulaspora globosa</name>
    <dbReference type="NCBI Taxonomy" id="48254"/>
    <lineage>
        <taxon>Eukaryota</taxon>
        <taxon>Fungi</taxon>
        <taxon>Dikarya</taxon>
        <taxon>Ascomycota</taxon>
        <taxon>Saccharomycotina</taxon>
        <taxon>Saccharomycetes</taxon>
        <taxon>Saccharomycetales</taxon>
        <taxon>Saccharomycetaceae</taxon>
        <taxon>Torulaspora</taxon>
    </lineage>
</organism>
<evidence type="ECO:0000313" key="2">
    <source>
        <dbReference type="EMBL" id="QLL31110.1"/>
    </source>
</evidence>
<dbReference type="CDD" id="cd00143">
    <property type="entry name" value="PP2Cc"/>
    <property type="match status" value="1"/>
</dbReference>
<evidence type="ECO:0000259" key="1">
    <source>
        <dbReference type="PROSITE" id="PS51746"/>
    </source>
</evidence>
<keyword evidence="3" id="KW-1185">Reference proteome</keyword>
<dbReference type="InterPro" id="IPR015655">
    <property type="entry name" value="PP2C"/>
</dbReference>
<reference evidence="2 3" key="1">
    <citation type="submission" date="2020-06" db="EMBL/GenBank/DDBJ databases">
        <title>The yeast mating-type switching endonuclease HO is a domesticated member of an unorthodox homing genetic element family.</title>
        <authorList>
            <person name="Coughlan A.Y."/>
            <person name="Lombardi L."/>
            <person name="Braun-Galleani S."/>
            <person name="Martos A.R."/>
            <person name="Galeote V."/>
            <person name="Bigey F."/>
            <person name="Dequin S."/>
            <person name="Byrne K.P."/>
            <person name="Wolfe K.H."/>
        </authorList>
    </citation>
    <scope>NUCLEOTIDE SEQUENCE [LARGE SCALE GENOMIC DNA]</scope>
    <source>
        <strain evidence="2 3">CBS764</strain>
    </source>
</reference>
<name>A0A7G3ZC74_9SACH</name>
<dbReference type="Pfam" id="PF00481">
    <property type="entry name" value="PP2C"/>
    <property type="match status" value="1"/>
</dbReference>
<dbReference type="SMART" id="SM00332">
    <property type="entry name" value="PP2Cc"/>
    <property type="match status" value="1"/>
</dbReference>
<sequence length="514" mass="57555">MVKLCQVGELSAKFDCVGSRWRRPGLAVRELKLQEEVAVRGPVGALQGAGCVAMGRTQSFIHLKPANVAARAALADKSLMLRVHLRKFPSVIGHSSNRISRRYNEDTYSINMLKLPSLAEEMALARQEGLIGEWKKSVLNISIFDGHGGEGRVSRLLADNLHQAIVEAAPSQERLFELLRQYRELIGGEYWEKVYENREAFYQKFIRNCNTKQEQVLYKSGNSGPRMIFDKWGNVIDKRSLLHEHERLRLYYSYLKFDLECCCGYSERELPLETRLKKFPGGSTASSVFVSPYEEHLSFDESFFVAPSGLLKLVVTQVGDTKIILCDQNGIAHSLTKVHHASSSRESERIKSNSSFQRDSFGDTRFLNSFANTRSFGDLVGKAEGLTSEPDIYSYLIGSTLDLPHSERSKLQFGGDECFVCLITDGVSDVMSDQELADLITSTVNLRGLKVASPQFVADEVIKYIMAVGDRHADNATCVILRLPNWGNWPNVDRTGAAREAKLLDASHGDRTDD</sequence>
<dbReference type="PROSITE" id="PS51746">
    <property type="entry name" value="PPM_2"/>
    <property type="match status" value="1"/>
</dbReference>
<dbReference type="GO" id="GO:0004722">
    <property type="term" value="F:protein serine/threonine phosphatase activity"/>
    <property type="evidence" value="ECO:0007669"/>
    <property type="project" value="InterPro"/>
</dbReference>
<dbReference type="RefSeq" id="XP_037137785.1">
    <property type="nucleotide sequence ID" value="XM_037281890.1"/>
</dbReference>
<dbReference type="KEGG" id="tgb:HG536_0A09270"/>
<proteinExistence type="predicted"/>
<accession>A0A7G3ZC74</accession>
<gene>
    <name evidence="2" type="ORF">HG536_0A09270</name>
</gene>
<dbReference type="AlphaFoldDB" id="A0A7G3ZC74"/>
<dbReference type="PANTHER" id="PTHR13832">
    <property type="entry name" value="PROTEIN PHOSPHATASE 2C"/>
    <property type="match status" value="1"/>
</dbReference>
<dbReference type="Gene3D" id="3.60.40.10">
    <property type="entry name" value="PPM-type phosphatase domain"/>
    <property type="match status" value="1"/>
</dbReference>
<dbReference type="InterPro" id="IPR001932">
    <property type="entry name" value="PPM-type_phosphatase-like_dom"/>
</dbReference>
<dbReference type="SUPFAM" id="SSF81606">
    <property type="entry name" value="PP2C-like"/>
    <property type="match status" value="1"/>
</dbReference>
<dbReference type="EMBL" id="CP059246">
    <property type="protein sequence ID" value="QLL31110.1"/>
    <property type="molecule type" value="Genomic_DNA"/>
</dbReference>
<dbReference type="OrthoDB" id="416093at2759"/>
<dbReference type="PANTHER" id="PTHR13832:SF589">
    <property type="entry name" value="[PYRUVATE DEHYDROGENASE [ACETYL-TRANSFERRING]]-PHOSPHATASE 2, MITOCHONDRIAL"/>
    <property type="match status" value="1"/>
</dbReference>